<evidence type="ECO:0000313" key="5">
    <source>
        <dbReference type="Proteomes" id="UP000242662"/>
    </source>
</evidence>
<dbReference type="PANTHER" id="PTHR43158:SF1">
    <property type="entry name" value="ABC TRANSPORTER, ATP-BINDING PROTEIN"/>
    <property type="match status" value="1"/>
</dbReference>
<evidence type="ECO:0000313" key="4">
    <source>
        <dbReference type="EMBL" id="SDB82012.1"/>
    </source>
</evidence>
<dbReference type="InterPro" id="IPR027417">
    <property type="entry name" value="P-loop_NTPase"/>
</dbReference>
<dbReference type="GO" id="GO:0005524">
    <property type="term" value="F:ATP binding"/>
    <property type="evidence" value="ECO:0007669"/>
    <property type="project" value="UniProtKB-KW"/>
</dbReference>
<reference evidence="5" key="1">
    <citation type="submission" date="2016-09" db="EMBL/GenBank/DDBJ databases">
        <authorList>
            <person name="Varghese N."/>
            <person name="Submissions S."/>
        </authorList>
    </citation>
    <scope>NUCLEOTIDE SEQUENCE [LARGE SCALE GENOMIC DNA]</scope>
    <source>
        <strain evidence="5">25nlg</strain>
    </source>
</reference>
<keyword evidence="5" id="KW-1185">Reference proteome</keyword>
<dbReference type="InterPro" id="IPR003439">
    <property type="entry name" value="ABC_transporter-like_ATP-bd"/>
</dbReference>
<dbReference type="AlphaFoldDB" id="A0A1G6GJ15"/>
<dbReference type="SUPFAM" id="SSF52540">
    <property type="entry name" value="P-loop containing nucleoside triphosphate hydrolases"/>
    <property type="match status" value="1"/>
</dbReference>
<sequence>MNTMILNGVKKRYGKKAVLADISVVLKKHRFVVLLGENGIGKTTLLKLCAGLIPYDSGEVLLNGARTRQARAQTSVYVSDEVNMDPFLTLKKAIEVHKRMEPSFDQDQAIEWCNQLALPLAEKVTTLSTGQRHLFSLVLAAASSRPIIFIDELLANLDSAKKEAMIALLTDVVTDQSRLVVMASHAYEEVELLADGAVFLHEDGIEIIEDIETWRQQHGASLKALFSKVGRS</sequence>
<proteinExistence type="predicted"/>
<gene>
    <name evidence="4" type="ORF">SAMN05421737_101134</name>
</gene>
<dbReference type="RefSeq" id="WP_090774378.1">
    <property type="nucleotide sequence ID" value="NZ_FMYM01000001.1"/>
</dbReference>
<organism evidence="4 5">
    <name type="scientific">Shouchella lonarensis</name>
    <dbReference type="NCBI Taxonomy" id="1464122"/>
    <lineage>
        <taxon>Bacteria</taxon>
        <taxon>Bacillati</taxon>
        <taxon>Bacillota</taxon>
        <taxon>Bacilli</taxon>
        <taxon>Bacillales</taxon>
        <taxon>Bacillaceae</taxon>
        <taxon>Shouchella</taxon>
    </lineage>
</organism>
<evidence type="ECO:0000259" key="3">
    <source>
        <dbReference type="PROSITE" id="PS50893"/>
    </source>
</evidence>
<keyword evidence="1" id="KW-0547">Nucleotide-binding</keyword>
<dbReference type="SMART" id="SM00382">
    <property type="entry name" value="AAA"/>
    <property type="match status" value="1"/>
</dbReference>
<dbReference type="PANTHER" id="PTHR43158">
    <property type="entry name" value="SKFA PEPTIDE EXPORT ATP-BINDING PROTEIN SKFE"/>
    <property type="match status" value="1"/>
</dbReference>
<keyword evidence="2 4" id="KW-0067">ATP-binding</keyword>
<accession>A0A1G6GJ15</accession>
<dbReference type="Gene3D" id="3.40.50.300">
    <property type="entry name" value="P-loop containing nucleotide triphosphate hydrolases"/>
    <property type="match status" value="1"/>
</dbReference>
<evidence type="ECO:0000256" key="2">
    <source>
        <dbReference type="ARBA" id="ARBA00022840"/>
    </source>
</evidence>
<dbReference type="STRING" id="1464122.SAMN05421737_101134"/>
<dbReference type="EMBL" id="FMYM01000001">
    <property type="protein sequence ID" value="SDB82012.1"/>
    <property type="molecule type" value="Genomic_DNA"/>
</dbReference>
<dbReference type="GO" id="GO:0016887">
    <property type="term" value="F:ATP hydrolysis activity"/>
    <property type="evidence" value="ECO:0007669"/>
    <property type="project" value="InterPro"/>
</dbReference>
<name>A0A1G6GJ15_9BACI</name>
<protein>
    <submittedName>
        <fullName evidence="4">ABC-2 type transport system ATP-binding protein/iron(III) transport system ATP-binding protein</fullName>
    </submittedName>
</protein>
<dbReference type="Pfam" id="PF00005">
    <property type="entry name" value="ABC_tran"/>
    <property type="match status" value="1"/>
</dbReference>
<dbReference type="PROSITE" id="PS50893">
    <property type="entry name" value="ABC_TRANSPORTER_2"/>
    <property type="match status" value="1"/>
</dbReference>
<evidence type="ECO:0000256" key="1">
    <source>
        <dbReference type="ARBA" id="ARBA00022741"/>
    </source>
</evidence>
<dbReference type="OrthoDB" id="9804819at2"/>
<feature type="domain" description="ABC transporter" evidence="3">
    <location>
        <begin position="4"/>
        <end position="227"/>
    </location>
</feature>
<dbReference type="InterPro" id="IPR003593">
    <property type="entry name" value="AAA+_ATPase"/>
</dbReference>
<dbReference type="Proteomes" id="UP000242662">
    <property type="component" value="Unassembled WGS sequence"/>
</dbReference>